<comment type="caution">
    <text evidence="1">The sequence shown here is derived from an EMBL/GenBank/DDBJ whole genome shotgun (WGS) entry which is preliminary data.</text>
</comment>
<organism evidence="1 2">
    <name type="scientific">Clostridium homopropionicum DSM 5847</name>
    <dbReference type="NCBI Taxonomy" id="1121318"/>
    <lineage>
        <taxon>Bacteria</taxon>
        <taxon>Bacillati</taxon>
        <taxon>Bacillota</taxon>
        <taxon>Clostridia</taxon>
        <taxon>Eubacteriales</taxon>
        <taxon>Clostridiaceae</taxon>
        <taxon>Clostridium</taxon>
    </lineage>
</organism>
<name>A0A0L6ZF26_9CLOT</name>
<keyword evidence="2" id="KW-1185">Reference proteome</keyword>
<evidence type="ECO:0000313" key="1">
    <source>
        <dbReference type="EMBL" id="KOA21557.1"/>
    </source>
</evidence>
<dbReference type="STRING" id="36844.SAMN04488501_1337"/>
<proteinExistence type="predicted"/>
<sequence length="88" mass="10281">MNIIIENLNSYFINMYGKYRDFDLEVESMVKSFYDPRIKAEGKEEAKIDIVKNMLADGESEEKIKKYTGVTDKDIEKIKKIIEAQGEH</sequence>
<dbReference type="PATRIC" id="fig|1121318.3.peg.16"/>
<evidence type="ECO:0000313" key="2">
    <source>
        <dbReference type="Proteomes" id="UP000037043"/>
    </source>
</evidence>
<reference evidence="2" key="1">
    <citation type="submission" date="2015-08" db="EMBL/GenBank/DDBJ databases">
        <title>Genome sequence of the strict anaerobe Clostridium homopropionicum LuHBu1 (DSM 5847T).</title>
        <authorList>
            <person name="Poehlein A."/>
            <person name="Beck M."/>
            <person name="Schiel-Bengelsdorf B."/>
            <person name="Bengelsdorf F.R."/>
            <person name="Daniel R."/>
            <person name="Duerre P."/>
        </authorList>
    </citation>
    <scope>NUCLEOTIDE SEQUENCE [LARGE SCALE GENOMIC DNA]</scope>
    <source>
        <strain evidence="2">DSM 5847</strain>
    </source>
</reference>
<gene>
    <name evidence="1" type="ORF">CLHOM_00160</name>
</gene>
<dbReference type="AlphaFoldDB" id="A0A0L6ZF26"/>
<dbReference type="EMBL" id="LHUR01000004">
    <property type="protein sequence ID" value="KOA21557.1"/>
    <property type="molecule type" value="Genomic_DNA"/>
</dbReference>
<accession>A0A0L6ZF26</accession>
<protein>
    <submittedName>
        <fullName evidence="1">Uncharacterized protein</fullName>
    </submittedName>
</protein>
<dbReference type="Proteomes" id="UP000037043">
    <property type="component" value="Unassembled WGS sequence"/>
</dbReference>